<evidence type="ECO:0000256" key="7">
    <source>
        <dbReference type="HAMAP-Rule" id="MF_00017"/>
    </source>
</evidence>
<evidence type="ECO:0000256" key="6">
    <source>
        <dbReference type="ARBA" id="ARBA00023204"/>
    </source>
</evidence>
<dbReference type="PROSITE" id="PS50880">
    <property type="entry name" value="TOPRIM"/>
    <property type="match status" value="1"/>
</dbReference>
<evidence type="ECO:0000313" key="9">
    <source>
        <dbReference type="EMBL" id="CAL1240957.1"/>
    </source>
</evidence>
<dbReference type="Proteomes" id="UP001497493">
    <property type="component" value="Chromosome"/>
</dbReference>
<keyword evidence="1 7" id="KW-0479">Metal-binding</keyword>
<dbReference type="NCBIfam" id="TIGR00615">
    <property type="entry name" value="recR"/>
    <property type="match status" value="1"/>
</dbReference>
<organism evidence="9 10">
    <name type="scientific">Candidatus Methylocalor cossyra</name>
    <dbReference type="NCBI Taxonomy" id="3108543"/>
    <lineage>
        <taxon>Bacteria</taxon>
        <taxon>Pseudomonadati</taxon>
        <taxon>Pseudomonadota</taxon>
        <taxon>Gammaproteobacteria</taxon>
        <taxon>Methylococcales</taxon>
        <taxon>Methylococcaceae</taxon>
        <taxon>Candidatus Methylocalor</taxon>
    </lineage>
</organism>
<dbReference type="InterPro" id="IPR006171">
    <property type="entry name" value="TOPRIM_dom"/>
</dbReference>
<dbReference type="HAMAP" id="MF_00017">
    <property type="entry name" value="RecR"/>
    <property type="match status" value="1"/>
</dbReference>
<keyword evidence="5 7" id="KW-0233">DNA recombination</keyword>
<dbReference type="PANTHER" id="PTHR30446:SF0">
    <property type="entry name" value="RECOMBINATION PROTEIN RECR"/>
    <property type="match status" value="1"/>
</dbReference>
<dbReference type="EMBL" id="OZ026884">
    <property type="protein sequence ID" value="CAL1240957.1"/>
    <property type="molecule type" value="Genomic_DNA"/>
</dbReference>
<keyword evidence="4 7" id="KW-0862">Zinc</keyword>
<proteinExistence type="inferred from homology"/>
<dbReference type="Pfam" id="PF02132">
    <property type="entry name" value="RecR_ZnF"/>
    <property type="match status" value="1"/>
</dbReference>
<gene>
    <name evidence="7 9" type="primary">recR</name>
    <name evidence="9" type="ORF">MECH1_V1_2181</name>
</gene>
<dbReference type="Gene3D" id="6.10.250.240">
    <property type="match status" value="1"/>
</dbReference>
<evidence type="ECO:0000256" key="5">
    <source>
        <dbReference type="ARBA" id="ARBA00023172"/>
    </source>
</evidence>
<evidence type="ECO:0000259" key="8">
    <source>
        <dbReference type="PROSITE" id="PS50880"/>
    </source>
</evidence>
<sequence>MEPSGTLARLMQALRCLPGVGPKSAQRMTFHLLQRDREGARQLAEALWAALEKVGHCAHCRTLTEGTLCPICADPNRDRSALCVVETPAEAHAIDRATGFKGVFFVLNGRLSPLDGIGPEELRLDLLERRLQSREIREVILATNTTVEGEATAHYIHEMAHRAGIRTTRIAHGVPVGGELEYVDGATLTHAFNGRKDFYLPRGDNP</sequence>
<evidence type="ECO:0000313" key="10">
    <source>
        <dbReference type="Proteomes" id="UP001497493"/>
    </source>
</evidence>
<comment type="similarity">
    <text evidence="7">Belongs to the RecR family.</text>
</comment>
<keyword evidence="10" id="KW-1185">Reference proteome</keyword>
<keyword evidence="6 7" id="KW-0234">DNA repair</keyword>
<dbReference type="RefSeq" id="WP_348757498.1">
    <property type="nucleotide sequence ID" value="NZ_OZ026884.1"/>
</dbReference>
<protein>
    <recommendedName>
        <fullName evidence="7">Recombination protein RecR</fullName>
    </recommendedName>
</protein>
<feature type="zinc finger region" description="C4-type" evidence="7">
    <location>
        <begin position="57"/>
        <end position="72"/>
    </location>
</feature>
<feature type="domain" description="Toprim" evidence="8">
    <location>
        <begin position="80"/>
        <end position="175"/>
    </location>
</feature>
<evidence type="ECO:0000256" key="1">
    <source>
        <dbReference type="ARBA" id="ARBA00022723"/>
    </source>
</evidence>
<evidence type="ECO:0000256" key="2">
    <source>
        <dbReference type="ARBA" id="ARBA00022763"/>
    </source>
</evidence>
<dbReference type="InterPro" id="IPR015967">
    <property type="entry name" value="Rcmb_RecR_Znf"/>
</dbReference>
<dbReference type="SUPFAM" id="SSF111304">
    <property type="entry name" value="Recombination protein RecR"/>
    <property type="match status" value="1"/>
</dbReference>
<dbReference type="Gene3D" id="3.40.1360.10">
    <property type="match status" value="1"/>
</dbReference>
<evidence type="ECO:0000256" key="3">
    <source>
        <dbReference type="ARBA" id="ARBA00022771"/>
    </source>
</evidence>
<comment type="function">
    <text evidence="7">May play a role in DNA repair. It seems to be involved in an RecBC-independent recombinational process of DNA repair. It may act with RecF and RecO.</text>
</comment>
<dbReference type="PANTHER" id="PTHR30446">
    <property type="entry name" value="RECOMBINATION PROTEIN RECR"/>
    <property type="match status" value="1"/>
</dbReference>
<dbReference type="Gene3D" id="1.10.8.420">
    <property type="entry name" value="RecR Domain 1"/>
    <property type="match status" value="1"/>
</dbReference>
<dbReference type="InterPro" id="IPR023627">
    <property type="entry name" value="Rcmb_RecR"/>
</dbReference>
<name>A0ABM9NK20_9GAMM</name>
<dbReference type="Pfam" id="PF13662">
    <property type="entry name" value="Toprim_4"/>
    <property type="match status" value="1"/>
</dbReference>
<reference evidence="9 10" key="1">
    <citation type="submission" date="2024-04" db="EMBL/GenBank/DDBJ databases">
        <authorList>
            <person name="Cremers G."/>
        </authorList>
    </citation>
    <scope>NUCLEOTIDE SEQUENCE [LARGE SCALE GENOMIC DNA]</scope>
    <source>
        <strain evidence="9">MeCH1-AG</strain>
    </source>
</reference>
<dbReference type="InterPro" id="IPR000093">
    <property type="entry name" value="DNA_Rcmb_RecR"/>
</dbReference>
<evidence type="ECO:0000256" key="4">
    <source>
        <dbReference type="ARBA" id="ARBA00022833"/>
    </source>
</evidence>
<dbReference type="InterPro" id="IPR034137">
    <property type="entry name" value="TOPRIM_RecR"/>
</dbReference>
<dbReference type="SMART" id="SM00493">
    <property type="entry name" value="TOPRIM"/>
    <property type="match status" value="1"/>
</dbReference>
<dbReference type="Pfam" id="PF21175">
    <property type="entry name" value="RecR_C"/>
    <property type="match status" value="1"/>
</dbReference>
<accession>A0ABM9NK20</accession>
<keyword evidence="2 7" id="KW-0227">DNA damage</keyword>
<dbReference type="CDD" id="cd01025">
    <property type="entry name" value="TOPRIM_recR"/>
    <property type="match status" value="1"/>
</dbReference>
<dbReference type="PROSITE" id="PS01300">
    <property type="entry name" value="RECR"/>
    <property type="match status" value="1"/>
</dbReference>
<dbReference type="Pfam" id="PF21176">
    <property type="entry name" value="RecR_HhH"/>
    <property type="match status" value="1"/>
</dbReference>
<keyword evidence="3 7" id="KW-0863">Zinc-finger</keyword>